<dbReference type="RefSeq" id="WP_167444664.1">
    <property type="nucleotide sequence ID" value="NZ_CADFFP010000039.1"/>
</dbReference>
<gene>
    <name evidence="1" type="ORF">BX591_14045</name>
</gene>
<dbReference type="AlphaFoldDB" id="A0A329B9Z6"/>
<evidence type="ECO:0000313" key="1">
    <source>
        <dbReference type="EMBL" id="RAS19543.1"/>
    </source>
</evidence>
<dbReference type="Proteomes" id="UP000248918">
    <property type="component" value="Unassembled WGS sequence"/>
</dbReference>
<sequence>MLWPPRWCGDVAEGVGDEKGVELYRQHTLSQIYAAHAVPNTQPTPSDEALIAFAK</sequence>
<name>A0A329B9Z6_9BURK</name>
<organism evidence="1 2">
    <name type="scientific">Paraburkholderia bryophila</name>
    <dbReference type="NCBI Taxonomy" id="420952"/>
    <lineage>
        <taxon>Bacteria</taxon>
        <taxon>Pseudomonadati</taxon>
        <taxon>Pseudomonadota</taxon>
        <taxon>Betaproteobacteria</taxon>
        <taxon>Burkholderiales</taxon>
        <taxon>Burkholderiaceae</taxon>
        <taxon>Paraburkholderia</taxon>
    </lineage>
</organism>
<dbReference type="EMBL" id="QLTK01000040">
    <property type="protein sequence ID" value="RAS19543.1"/>
    <property type="molecule type" value="Genomic_DNA"/>
</dbReference>
<reference evidence="1 2" key="1">
    <citation type="submission" date="2018-06" db="EMBL/GenBank/DDBJ databases">
        <title>Genomic Encyclopedia of Type Strains, Phase III (KMG-III): the genomes of soil and plant-associated and newly described type strains.</title>
        <authorList>
            <person name="Whitman W."/>
        </authorList>
    </citation>
    <scope>NUCLEOTIDE SEQUENCE [LARGE SCALE GENOMIC DNA]</scope>
    <source>
        <strain evidence="1 2">LMG 23644</strain>
    </source>
</reference>
<evidence type="ECO:0000313" key="2">
    <source>
        <dbReference type="Proteomes" id="UP000248918"/>
    </source>
</evidence>
<accession>A0A329B9Z6</accession>
<comment type="caution">
    <text evidence="1">The sequence shown here is derived from an EMBL/GenBank/DDBJ whole genome shotgun (WGS) entry which is preliminary data.</text>
</comment>
<protein>
    <submittedName>
        <fullName evidence="1">Uncharacterized protein</fullName>
    </submittedName>
</protein>
<proteinExistence type="predicted"/>